<evidence type="ECO:0000256" key="2">
    <source>
        <dbReference type="SAM" id="Phobius"/>
    </source>
</evidence>
<evidence type="ECO:0000313" key="5">
    <source>
        <dbReference type="Proteomes" id="UP000288215"/>
    </source>
</evidence>
<feature type="transmembrane region" description="Helical" evidence="2">
    <location>
        <begin position="216"/>
        <end position="233"/>
    </location>
</feature>
<keyword evidence="2" id="KW-0472">Membrane</keyword>
<protein>
    <recommendedName>
        <fullName evidence="3">DUF1616 domain-containing protein</fullName>
    </recommendedName>
</protein>
<dbReference type="Proteomes" id="UP000288215">
    <property type="component" value="Unassembled WGS sequence"/>
</dbReference>
<dbReference type="AlphaFoldDB" id="A0A444L7B0"/>
<feature type="transmembrane region" description="Helical" evidence="2">
    <location>
        <begin position="186"/>
        <end position="204"/>
    </location>
</feature>
<gene>
    <name evidence="4" type="ORF">Metus_1414</name>
</gene>
<dbReference type="Pfam" id="PF07760">
    <property type="entry name" value="DUF1616"/>
    <property type="match status" value="1"/>
</dbReference>
<dbReference type="InterPro" id="IPR011674">
    <property type="entry name" value="DUF1616"/>
</dbReference>
<name>A0A444L7B0_METS7</name>
<feature type="domain" description="DUF1616" evidence="3">
    <location>
        <begin position="133"/>
        <end position="237"/>
    </location>
</feature>
<evidence type="ECO:0000259" key="3">
    <source>
        <dbReference type="Pfam" id="PF07760"/>
    </source>
</evidence>
<dbReference type="EMBL" id="RXGA01000003">
    <property type="protein sequence ID" value="RWX73440.1"/>
    <property type="molecule type" value="Genomic_DNA"/>
</dbReference>
<evidence type="ECO:0000313" key="4">
    <source>
        <dbReference type="EMBL" id="RWX73440.1"/>
    </source>
</evidence>
<feature type="transmembrane region" description="Helical" evidence="2">
    <location>
        <begin position="150"/>
        <end position="174"/>
    </location>
</feature>
<keyword evidence="2" id="KW-0812">Transmembrane</keyword>
<sequence>MPSSGVGLPDLARRRWLDRLRKPSPSGDKGGRGEDDEAQEEEDGSGSGDVYEPDELAEKVLNMIRNGRAMRLEDAVQAASSAFGARPEEVARRIYELSSAGMVAIRDPDPPRSVARFLREPAYSAWYWALLALVAGTVAVVAASPGAPLIYARYALGALFVLYLPGAALIELLYPKKSDLSQLERLALSLGLSLALVPLVGLVLNYTPWGIRLEPILASVSLLTVGLATGAVVRKHSYVRLQAAALGASARRSNA</sequence>
<feature type="transmembrane region" description="Helical" evidence="2">
    <location>
        <begin position="125"/>
        <end position="144"/>
    </location>
</feature>
<evidence type="ECO:0000256" key="1">
    <source>
        <dbReference type="SAM" id="MobiDB-lite"/>
    </source>
</evidence>
<feature type="region of interest" description="Disordered" evidence="1">
    <location>
        <begin position="1"/>
        <end position="52"/>
    </location>
</feature>
<organism evidence="4 5">
    <name type="scientific">Methanosuratincola subterraneus</name>
    <dbReference type="NCBI Taxonomy" id="2593994"/>
    <lineage>
        <taxon>Archaea</taxon>
        <taxon>Thermoproteota</taxon>
        <taxon>Methanosuratincolia</taxon>
        <taxon>Candidatus Methanomethylicales</taxon>
        <taxon>Candidatus Methanomethylicaceae</taxon>
        <taxon>Candidatus Methanosuratincola (ex Vanwonterghem et al. 2016)</taxon>
    </lineage>
</organism>
<accession>A0A444L7B0</accession>
<reference evidence="4 5" key="1">
    <citation type="submission" date="2018-12" db="EMBL/GenBank/DDBJ databases">
        <title>The complete genome of the methanogenic archaea of the candidate phylum Verstraetearchaeota, obtained from the metagenome of underground thermal water.</title>
        <authorList>
            <person name="Kadnikov V.V."/>
            <person name="Mardanov A.V."/>
            <person name="Beletsky A.V."/>
            <person name="Karnachuk O.V."/>
            <person name="Ravin N.V."/>
        </authorList>
    </citation>
    <scope>NUCLEOTIDE SEQUENCE [LARGE SCALE GENOMIC DNA]</scope>
    <source>
        <strain evidence="4">Ch88</strain>
    </source>
</reference>
<feature type="compositionally biased region" description="Basic and acidic residues" evidence="1">
    <location>
        <begin position="11"/>
        <end position="21"/>
    </location>
</feature>
<proteinExistence type="predicted"/>
<keyword evidence="2" id="KW-1133">Transmembrane helix</keyword>
<comment type="caution">
    <text evidence="4">The sequence shown here is derived from an EMBL/GenBank/DDBJ whole genome shotgun (WGS) entry which is preliminary data.</text>
</comment>
<feature type="compositionally biased region" description="Acidic residues" evidence="1">
    <location>
        <begin position="34"/>
        <end position="44"/>
    </location>
</feature>